<name>A0A1H2RQM7_9BACL</name>
<dbReference type="CDD" id="cd00534">
    <property type="entry name" value="DHNA_DHNTPE"/>
    <property type="match status" value="1"/>
</dbReference>
<organism evidence="8 9">
    <name type="scientific">Alicyclobacillus hesperidum</name>
    <dbReference type="NCBI Taxonomy" id="89784"/>
    <lineage>
        <taxon>Bacteria</taxon>
        <taxon>Bacillati</taxon>
        <taxon>Bacillota</taxon>
        <taxon>Bacilli</taxon>
        <taxon>Bacillales</taxon>
        <taxon>Alicyclobacillaceae</taxon>
        <taxon>Alicyclobacillus</taxon>
    </lineage>
</organism>
<dbReference type="GO" id="GO:0046656">
    <property type="term" value="P:folic acid biosynthetic process"/>
    <property type="evidence" value="ECO:0007669"/>
    <property type="project" value="UniProtKB-UniRule"/>
</dbReference>
<reference evidence="9" key="1">
    <citation type="submission" date="2016-10" db="EMBL/GenBank/DDBJ databases">
        <authorList>
            <person name="Varghese N."/>
        </authorList>
    </citation>
    <scope>NUCLEOTIDE SEQUENCE [LARGE SCALE GENOMIC DNA]</scope>
    <source>
        <strain evidence="9">DSM 12489</strain>
    </source>
</reference>
<evidence type="ECO:0000256" key="5">
    <source>
        <dbReference type="ARBA" id="ARBA00023239"/>
    </source>
</evidence>
<keyword evidence="9" id="KW-1185">Reference proteome</keyword>
<keyword evidence="4 6" id="KW-0289">Folate biosynthesis</keyword>
<dbReference type="FunFam" id="3.30.1130.10:FF:000003">
    <property type="entry name" value="7,8-dihydroneopterin aldolase"/>
    <property type="match status" value="1"/>
</dbReference>
<evidence type="ECO:0000313" key="9">
    <source>
        <dbReference type="Proteomes" id="UP000182589"/>
    </source>
</evidence>
<keyword evidence="5 6" id="KW-0456">Lyase</keyword>
<dbReference type="GO" id="GO:0004150">
    <property type="term" value="F:dihydroneopterin aldolase activity"/>
    <property type="evidence" value="ECO:0007669"/>
    <property type="project" value="UniProtKB-UniRule"/>
</dbReference>
<dbReference type="EMBL" id="FNOJ01000003">
    <property type="protein sequence ID" value="SDW21782.1"/>
    <property type="molecule type" value="Genomic_DNA"/>
</dbReference>
<dbReference type="NCBIfam" id="TIGR00526">
    <property type="entry name" value="folB_dom"/>
    <property type="match status" value="1"/>
</dbReference>
<dbReference type="NCBIfam" id="TIGR00525">
    <property type="entry name" value="folB"/>
    <property type="match status" value="1"/>
</dbReference>
<dbReference type="InterPro" id="IPR006156">
    <property type="entry name" value="Dihydroneopterin_aldolase"/>
</dbReference>
<comment type="similarity">
    <text evidence="3 6">Belongs to the DHNA family.</text>
</comment>
<dbReference type="GO" id="GO:0005737">
    <property type="term" value="C:cytoplasm"/>
    <property type="evidence" value="ECO:0007669"/>
    <property type="project" value="TreeGrafter"/>
</dbReference>
<dbReference type="STRING" id="89784.SAMN04489725_103105"/>
<comment type="pathway">
    <text evidence="2 6">Cofactor biosynthesis; tetrahydrofolate biosynthesis; 2-amino-4-hydroxy-6-hydroxymethyl-7,8-dihydropteridine diphosphate from 7,8-dihydroneopterin triphosphate: step 3/4.</text>
</comment>
<evidence type="ECO:0000313" key="8">
    <source>
        <dbReference type="EMBL" id="SDW21782.1"/>
    </source>
</evidence>
<evidence type="ECO:0000256" key="1">
    <source>
        <dbReference type="ARBA" id="ARBA00001353"/>
    </source>
</evidence>
<accession>A0A1H2RQM7</accession>
<evidence type="ECO:0000256" key="2">
    <source>
        <dbReference type="ARBA" id="ARBA00005013"/>
    </source>
</evidence>
<dbReference type="InterPro" id="IPR006157">
    <property type="entry name" value="FolB_dom"/>
</dbReference>
<evidence type="ECO:0000256" key="3">
    <source>
        <dbReference type="ARBA" id="ARBA00005708"/>
    </source>
</evidence>
<dbReference type="UniPathway" id="UPA00077">
    <property type="reaction ID" value="UER00154"/>
</dbReference>
<comment type="function">
    <text evidence="6">Catalyzes the conversion of 7,8-dihydroneopterin to 6-hydroxymethyl-7,8-dihydropterin.</text>
</comment>
<dbReference type="Pfam" id="PF02152">
    <property type="entry name" value="FolB"/>
    <property type="match status" value="1"/>
</dbReference>
<protein>
    <recommendedName>
        <fullName evidence="6">7,8-dihydroneopterin aldolase</fullName>
        <ecNumber evidence="6">4.1.2.25</ecNumber>
    </recommendedName>
</protein>
<dbReference type="GO" id="GO:0046654">
    <property type="term" value="P:tetrahydrofolate biosynthetic process"/>
    <property type="evidence" value="ECO:0007669"/>
    <property type="project" value="UniProtKB-UniRule"/>
</dbReference>
<sequence>MKVNKTGETDVLLDEIALLGMRFYGYHGAYEGERQLGQRFIVSLWLSIDLRRAGEADDLGLTVNYADVYAAVQTIVEGEPKRLLEALAERIAQTVLCEFPLIRSIVVEVEKPGAPIPGVLDTVRVRIHRKAPSD</sequence>
<comment type="catalytic activity">
    <reaction evidence="1 6">
        <text>7,8-dihydroneopterin = 6-hydroxymethyl-7,8-dihydropterin + glycolaldehyde</text>
        <dbReference type="Rhea" id="RHEA:10540"/>
        <dbReference type="ChEBI" id="CHEBI:17001"/>
        <dbReference type="ChEBI" id="CHEBI:17071"/>
        <dbReference type="ChEBI" id="CHEBI:44841"/>
        <dbReference type="EC" id="4.1.2.25"/>
    </reaction>
</comment>
<dbReference type="Gene3D" id="3.30.1130.10">
    <property type="match status" value="1"/>
</dbReference>
<dbReference type="PANTHER" id="PTHR42844">
    <property type="entry name" value="DIHYDRONEOPTERIN ALDOLASE 1-RELATED"/>
    <property type="match status" value="1"/>
</dbReference>
<feature type="domain" description="Dihydroneopterin aldolase/epimerase" evidence="7">
    <location>
        <begin position="16"/>
        <end position="129"/>
    </location>
</feature>
<proteinExistence type="inferred from homology"/>
<evidence type="ECO:0000259" key="7">
    <source>
        <dbReference type="SMART" id="SM00905"/>
    </source>
</evidence>
<dbReference type="SUPFAM" id="SSF55620">
    <property type="entry name" value="Tetrahydrobiopterin biosynthesis enzymes-like"/>
    <property type="match status" value="1"/>
</dbReference>
<dbReference type="PANTHER" id="PTHR42844:SF1">
    <property type="entry name" value="DIHYDRONEOPTERIN ALDOLASE 1-RELATED"/>
    <property type="match status" value="1"/>
</dbReference>
<dbReference type="SMART" id="SM00905">
    <property type="entry name" value="FolB"/>
    <property type="match status" value="1"/>
</dbReference>
<dbReference type="AlphaFoldDB" id="A0A1H2RQM7"/>
<evidence type="ECO:0000256" key="4">
    <source>
        <dbReference type="ARBA" id="ARBA00022909"/>
    </source>
</evidence>
<dbReference type="InterPro" id="IPR043133">
    <property type="entry name" value="GTP-CH-I_C/QueF"/>
</dbReference>
<evidence type="ECO:0000256" key="6">
    <source>
        <dbReference type="RuleBase" id="RU362079"/>
    </source>
</evidence>
<gene>
    <name evidence="8" type="ORF">SAMN04489725_103105</name>
</gene>
<dbReference type="Proteomes" id="UP000182589">
    <property type="component" value="Unassembled WGS sequence"/>
</dbReference>
<dbReference type="EC" id="4.1.2.25" evidence="6"/>